<dbReference type="NCBIfam" id="TIGR00043">
    <property type="entry name" value="rRNA maturation RNase YbeY"/>
    <property type="match status" value="1"/>
</dbReference>
<keyword evidence="2 8" id="KW-0690">Ribosome biogenesis</keyword>
<keyword evidence="4 8" id="KW-0479">Metal-binding</keyword>
<keyword evidence="6 8" id="KW-0378">Hydrolase</keyword>
<dbReference type="PANTHER" id="PTHR46986">
    <property type="entry name" value="ENDORIBONUCLEASE YBEY, CHLOROPLASTIC"/>
    <property type="match status" value="1"/>
</dbReference>
<dbReference type="Pfam" id="PF02130">
    <property type="entry name" value="YbeY"/>
    <property type="match status" value="1"/>
</dbReference>
<evidence type="ECO:0000256" key="2">
    <source>
        <dbReference type="ARBA" id="ARBA00022517"/>
    </source>
</evidence>
<evidence type="ECO:0000256" key="7">
    <source>
        <dbReference type="ARBA" id="ARBA00022833"/>
    </source>
</evidence>
<dbReference type="SUPFAM" id="SSF55486">
    <property type="entry name" value="Metalloproteases ('zincins'), catalytic domain"/>
    <property type="match status" value="1"/>
</dbReference>
<feature type="binding site" evidence="8">
    <location>
        <position position="128"/>
    </location>
    <ligand>
        <name>Zn(2+)</name>
        <dbReference type="ChEBI" id="CHEBI:29105"/>
        <note>catalytic</note>
    </ligand>
</feature>
<protein>
    <recommendedName>
        <fullName evidence="8">Endoribonuclease YbeY</fullName>
        <ecNumber evidence="8">3.1.-.-</ecNumber>
    </recommendedName>
</protein>
<dbReference type="HAMAP" id="MF_00009">
    <property type="entry name" value="Endoribonucl_YbeY"/>
    <property type="match status" value="1"/>
</dbReference>
<feature type="binding site" evidence="8">
    <location>
        <position position="124"/>
    </location>
    <ligand>
        <name>Zn(2+)</name>
        <dbReference type="ChEBI" id="CHEBI:29105"/>
        <note>catalytic</note>
    </ligand>
</feature>
<evidence type="ECO:0000313" key="9">
    <source>
        <dbReference type="EMBL" id="MCK0537289.1"/>
    </source>
</evidence>
<feature type="binding site" evidence="8">
    <location>
        <position position="134"/>
    </location>
    <ligand>
        <name>Zn(2+)</name>
        <dbReference type="ChEBI" id="CHEBI:29105"/>
        <note>catalytic</note>
    </ligand>
</feature>
<keyword evidence="10" id="KW-1185">Reference proteome</keyword>
<organism evidence="9 10">
    <name type="scientific">Alcanivorax quisquiliarum</name>
    <dbReference type="NCBI Taxonomy" id="2933565"/>
    <lineage>
        <taxon>Bacteria</taxon>
        <taxon>Pseudomonadati</taxon>
        <taxon>Pseudomonadota</taxon>
        <taxon>Gammaproteobacteria</taxon>
        <taxon>Oceanospirillales</taxon>
        <taxon>Alcanivoracaceae</taxon>
        <taxon>Alcanivorax</taxon>
    </lineage>
</organism>
<comment type="caution">
    <text evidence="9">The sequence shown here is derived from an EMBL/GenBank/DDBJ whole genome shotgun (WGS) entry which is preliminary data.</text>
</comment>
<evidence type="ECO:0000256" key="8">
    <source>
        <dbReference type="HAMAP-Rule" id="MF_00009"/>
    </source>
</evidence>
<accession>A0ABT0E635</accession>
<keyword evidence="8" id="KW-0963">Cytoplasm</keyword>
<comment type="function">
    <text evidence="8">Single strand-specific metallo-endoribonuclease involved in late-stage 70S ribosome quality control and in maturation of the 3' terminus of the 16S rRNA.</text>
</comment>
<dbReference type="Proteomes" id="UP001165524">
    <property type="component" value="Unassembled WGS sequence"/>
</dbReference>
<comment type="subcellular location">
    <subcellularLocation>
        <location evidence="8">Cytoplasm</location>
    </subcellularLocation>
</comment>
<dbReference type="EC" id="3.1.-.-" evidence="8"/>
<dbReference type="EMBL" id="JALKII010000003">
    <property type="protein sequence ID" value="MCK0537289.1"/>
    <property type="molecule type" value="Genomic_DNA"/>
</dbReference>
<dbReference type="Gene3D" id="3.40.390.30">
    <property type="entry name" value="Metalloproteases ('zincins'), catalytic domain"/>
    <property type="match status" value="1"/>
</dbReference>
<evidence type="ECO:0000256" key="5">
    <source>
        <dbReference type="ARBA" id="ARBA00022759"/>
    </source>
</evidence>
<dbReference type="PROSITE" id="PS01306">
    <property type="entry name" value="UPF0054"/>
    <property type="match status" value="1"/>
</dbReference>
<keyword evidence="8" id="KW-0698">rRNA processing</keyword>
<gene>
    <name evidence="8 9" type="primary">ybeY</name>
    <name evidence="9" type="ORF">MU846_06150</name>
</gene>
<keyword evidence="7 8" id="KW-0862">Zinc</keyword>
<dbReference type="PANTHER" id="PTHR46986:SF1">
    <property type="entry name" value="ENDORIBONUCLEASE YBEY, CHLOROPLASTIC"/>
    <property type="match status" value="1"/>
</dbReference>
<dbReference type="InterPro" id="IPR020549">
    <property type="entry name" value="YbeY_CS"/>
</dbReference>
<evidence type="ECO:0000256" key="4">
    <source>
        <dbReference type="ARBA" id="ARBA00022723"/>
    </source>
</evidence>
<evidence type="ECO:0000256" key="6">
    <source>
        <dbReference type="ARBA" id="ARBA00022801"/>
    </source>
</evidence>
<evidence type="ECO:0000256" key="1">
    <source>
        <dbReference type="ARBA" id="ARBA00010875"/>
    </source>
</evidence>
<comment type="cofactor">
    <cofactor evidence="8">
        <name>Zn(2+)</name>
        <dbReference type="ChEBI" id="CHEBI:29105"/>
    </cofactor>
    <text evidence="8">Binds 1 zinc ion.</text>
</comment>
<evidence type="ECO:0000256" key="3">
    <source>
        <dbReference type="ARBA" id="ARBA00022722"/>
    </source>
</evidence>
<name>A0ABT0E635_9GAMM</name>
<proteinExistence type="inferred from homology"/>
<dbReference type="RefSeq" id="WP_246950375.1">
    <property type="nucleotide sequence ID" value="NZ_JALKII010000003.1"/>
</dbReference>
<dbReference type="InterPro" id="IPR002036">
    <property type="entry name" value="YbeY"/>
</dbReference>
<comment type="similarity">
    <text evidence="1 8">Belongs to the endoribonuclease YbeY family.</text>
</comment>
<reference evidence="9" key="1">
    <citation type="submission" date="2022-04" db="EMBL/GenBank/DDBJ databases">
        <title>Alcanivorax sp. CY1518 draft genome sequence.</title>
        <authorList>
            <person name="Zhao G."/>
            <person name="An M."/>
        </authorList>
    </citation>
    <scope>NUCLEOTIDE SEQUENCE</scope>
    <source>
        <strain evidence="9">CY1518</strain>
    </source>
</reference>
<keyword evidence="5 8" id="KW-0255">Endonuclease</keyword>
<evidence type="ECO:0000313" key="10">
    <source>
        <dbReference type="Proteomes" id="UP001165524"/>
    </source>
</evidence>
<dbReference type="InterPro" id="IPR023091">
    <property type="entry name" value="MetalPrtase_cat_dom_sf_prd"/>
</dbReference>
<sequence>MNAIPTPAIEIQLGEHIEQLPDLLDDQALAEWACAAARGAGGAVGEITLRVVDASESRALNYRYRGKDAPTNVLSFPFEMPEGIPVEHQDMILGDIALCAEVVDREAVEQGKLPEAHWAHMVVHGVLHLLGFDHLHEHEAADMEALETRILAGLGFPDPYLQTMETE</sequence>
<keyword evidence="3 8" id="KW-0540">Nuclease</keyword>